<dbReference type="GO" id="GO:0051537">
    <property type="term" value="F:2 iron, 2 sulfur cluster binding"/>
    <property type="evidence" value="ECO:0007669"/>
    <property type="project" value="UniProtKB-KW"/>
</dbReference>
<dbReference type="PROSITE" id="PS51384">
    <property type="entry name" value="FAD_FR"/>
    <property type="match status" value="1"/>
</dbReference>
<keyword evidence="13" id="KW-1185">Reference proteome</keyword>
<keyword evidence="3" id="KW-0001">2Fe-2S</keyword>
<dbReference type="InterPro" id="IPR006058">
    <property type="entry name" value="2Fe2S_fd_BS"/>
</dbReference>
<keyword evidence="6" id="KW-0560">Oxidoreductase</keyword>
<dbReference type="InterPro" id="IPR050415">
    <property type="entry name" value="MRET"/>
</dbReference>
<keyword evidence="4" id="KW-0479">Metal-binding</keyword>
<dbReference type="AlphaFoldDB" id="A0A2S3VR30"/>
<dbReference type="Pfam" id="PF00175">
    <property type="entry name" value="NAD_binding_1"/>
    <property type="match status" value="1"/>
</dbReference>
<dbReference type="SUPFAM" id="SSF52343">
    <property type="entry name" value="Ferredoxin reductase-like, C-terminal NADP-linked domain"/>
    <property type="match status" value="1"/>
</dbReference>
<feature type="domain" description="FAD-binding FR-type" evidence="11">
    <location>
        <begin position="4"/>
        <end position="108"/>
    </location>
</feature>
<dbReference type="InterPro" id="IPR008333">
    <property type="entry name" value="Cbr1-like_FAD-bd_dom"/>
</dbReference>
<dbReference type="SUPFAM" id="SSF54292">
    <property type="entry name" value="2Fe-2S ferredoxin-like"/>
    <property type="match status" value="1"/>
</dbReference>
<dbReference type="PANTHER" id="PTHR47354:SF8">
    <property type="entry name" value="1,2-PHENYLACETYL-COA EPOXIDASE, SUBUNIT E"/>
    <property type="match status" value="1"/>
</dbReference>
<keyword evidence="8" id="KW-0411">Iron-sulfur</keyword>
<evidence type="ECO:0000256" key="7">
    <source>
        <dbReference type="ARBA" id="ARBA00023004"/>
    </source>
</evidence>
<dbReference type="Gene3D" id="3.10.20.30">
    <property type="match status" value="1"/>
</dbReference>
<dbReference type="InterPro" id="IPR036010">
    <property type="entry name" value="2Fe-2S_ferredoxin-like_sf"/>
</dbReference>
<comment type="caution">
    <text evidence="12">The sequence shown here is derived from an EMBL/GenBank/DDBJ whole genome shotgun (WGS) entry which is preliminary data.</text>
</comment>
<evidence type="ECO:0000256" key="1">
    <source>
        <dbReference type="ARBA" id="ARBA00001974"/>
    </source>
</evidence>
<dbReference type="InterPro" id="IPR017938">
    <property type="entry name" value="Riboflavin_synthase-like_b-brl"/>
</dbReference>
<dbReference type="Proteomes" id="UP000237440">
    <property type="component" value="Unassembled WGS sequence"/>
</dbReference>
<feature type="domain" description="2Fe-2S ferredoxin-type" evidence="10">
    <location>
        <begin position="255"/>
        <end position="344"/>
    </location>
</feature>
<dbReference type="GO" id="GO:0016491">
    <property type="term" value="F:oxidoreductase activity"/>
    <property type="evidence" value="ECO:0007669"/>
    <property type="project" value="UniProtKB-KW"/>
</dbReference>
<dbReference type="EMBL" id="MUJK01000003">
    <property type="protein sequence ID" value="POF42404.1"/>
    <property type="molecule type" value="Genomic_DNA"/>
</dbReference>
<dbReference type="OrthoDB" id="9796486at2"/>
<dbReference type="Gene3D" id="2.40.30.10">
    <property type="entry name" value="Translation factors"/>
    <property type="match status" value="1"/>
</dbReference>
<dbReference type="InterPro" id="IPR012675">
    <property type="entry name" value="Beta-grasp_dom_sf"/>
</dbReference>
<gene>
    <name evidence="12" type="ORF">B0D71_13360</name>
</gene>
<dbReference type="Gene3D" id="3.40.50.80">
    <property type="entry name" value="Nucleotide-binding domain of ferredoxin-NADP reductase (FNR) module"/>
    <property type="match status" value="1"/>
</dbReference>
<dbReference type="RefSeq" id="WP_103395196.1">
    <property type="nucleotide sequence ID" value="NZ_MUJK01000003.1"/>
</dbReference>
<dbReference type="PANTHER" id="PTHR47354">
    <property type="entry name" value="NADH OXIDOREDUCTASE HCR"/>
    <property type="match status" value="1"/>
</dbReference>
<evidence type="ECO:0000259" key="11">
    <source>
        <dbReference type="PROSITE" id="PS51384"/>
    </source>
</evidence>
<dbReference type="GO" id="GO:0050660">
    <property type="term" value="F:flavin adenine dinucleotide binding"/>
    <property type="evidence" value="ECO:0007669"/>
    <property type="project" value="TreeGrafter"/>
</dbReference>
<dbReference type="CDD" id="cd00207">
    <property type="entry name" value="fer2"/>
    <property type="match status" value="1"/>
</dbReference>
<evidence type="ECO:0000313" key="12">
    <source>
        <dbReference type="EMBL" id="POF42404.1"/>
    </source>
</evidence>
<accession>A0A2S3VR30</accession>
<organism evidence="12 13">
    <name type="scientific">Pseudomonas laurylsulfativorans</name>
    <dbReference type="NCBI Taxonomy" id="1943631"/>
    <lineage>
        <taxon>Bacteria</taxon>
        <taxon>Pseudomonadati</taxon>
        <taxon>Pseudomonadota</taxon>
        <taxon>Gammaproteobacteria</taxon>
        <taxon>Pseudomonadales</taxon>
        <taxon>Pseudomonadaceae</taxon>
        <taxon>Pseudomonas</taxon>
    </lineage>
</organism>
<keyword evidence="7" id="KW-0408">Iron</keyword>
<evidence type="ECO:0000256" key="2">
    <source>
        <dbReference type="ARBA" id="ARBA00022630"/>
    </source>
</evidence>
<dbReference type="Pfam" id="PF00111">
    <property type="entry name" value="Fer2"/>
    <property type="match status" value="1"/>
</dbReference>
<evidence type="ECO:0000256" key="4">
    <source>
        <dbReference type="ARBA" id="ARBA00022723"/>
    </source>
</evidence>
<evidence type="ECO:0000256" key="5">
    <source>
        <dbReference type="ARBA" id="ARBA00022827"/>
    </source>
</evidence>
<dbReference type="PRINTS" id="PR00371">
    <property type="entry name" value="FPNCR"/>
</dbReference>
<reference evidence="13" key="1">
    <citation type="submission" date="2017-02" db="EMBL/GenBank/DDBJ databases">
        <authorList>
            <person name="Furmanczyk E.M."/>
        </authorList>
    </citation>
    <scope>NUCLEOTIDE SEQUENCE [LARGE SCALE GENOMIC DNA]</scope>
    <source>
        <strain evidence="13">AP3_22</strain>
    </source>
</reference>
<evidence type="ECO:0000256" key="3">
    <source>
        <dbReference type="ARBA" id="ARBA00022714"/>
    </source>
</evidence>
<keyword evidence="2" id="KW-0285">Flavoprotein</keyword>
<dbReference type="Pfam" id="PF00970">
    <property type="entry name" value="FAD_binding_6"/>
    <property type="match status" value="1"/>
</dbReference>
<evidence type="ECO:0000256" key="9">
    <source>
        <dbReference type="ARBA" id="ARBA00034078"/>
    </source>
</evidence>
<dbReference type="InterPro" id="IPR017927">
    <property type="entry name" value="FAD-bd_FR_type"/>
</dbReference>
<dbReference type="InterPro" id="IPR039261">
    <property type="entry name" value="FNR_nucleotide-bd"/>
</dbReference>
<sequence length="344" mass="37251">MSKSLYHLLRVADVIQETHDSKSIVFADPGDSKAFAYKPGQFLTLRIPTQDKPVARCYSLASSPVADGALKVTVKRVQDGLGSNWVCDNVRVGDELEVLAPAGVFCPSSLDVDFLLFAGGSGITPVMSILKSSLRQGSGRVFLFYANRDEQSVIFRDELLQLAQAFPRRLTVMHWLESVQGRPTLEQLGSLCSAHIDSHAFVCGPGPFMGAVEQALIDLKVDRTRIHVERFVSLNNDPGVLADVPVNANYDAPGIELNAQLDGVTHTLSWAPGIDLLDAMLGAGVMAPFSCREGRCSACMCRVSEGEVSMRHNEVLGREDLAQGWVLACQARAVSDKVSISFDG</sequence>
<evidence type="ECO:0000313" key="13">
    <source>
        <dbReference type="Proteomes" id="UP000237440"/>
    </source>
</evidence>
<dbReference type="CDD" id="cd06214">
    <property type="entry name" value="PA_degradation_oxidoreductase_like"/>
    <property type="match status" value="1"/>
</dbReference>
<dbReference type="GO" id="GO:0046872">
    <property type="term" value="F:metal ion binding"/>
    <property type="evidence" value="ECO:0007669"/>
    <property type="project" value="UniProtKB-KW"/>
</dbReference>
<dbReference type="InterPro" id="IPR001041">
    <property type="entry name" value="2Fe-2S_ferredoxin-type"/>
</dbReference>
<evidence type="ECO:0000259" key="10">
    <source>
        <dbReference type="PROSITE" id="PS51085"/>
    </source>
</evidence>
<dbReference type="SUPFAM" id="SSF63380">
    <property type="entry name" value="Riboflavin synthase domain-like"/>
    <property type="match status" value="1"/>
</dbReference>
<dbReference type="InterPro" id="IPR001433">
    <property type="entry name" value="OxRdtase_FAD/NAD-bd"/>
</dbReference>
<dbReference type="InterPro" id="IPR001709">
    <property type="entry name" value="Flavoprot_Pyr_Nucl_cyt_Rdtase"/>
</dbReference>
<protein>
    <submittedName>
        <fullName evidence="12">3-ketosteroid-9-alpha-hydroxylase</fullName>
    </submittedName>
</protein>
<evidence type="ECO:0000256" key="8">
    <source>
        <dbReference type="ARBA" id="ARBA00023014"/>
    </source>
</evidence>
<dbReference type="PROSITE" id="PS51085">
    <property type="entry name" value="2FE2S_FER_2"/>
    <property type="match status" value="1"/>
</dbReference>
<comment type="cofactor">
    <cofactor evidence="1">
        <name>FAD</name>
        <dbReference type="ChEBI" id="CHEBI:57692"/>
    </cofactor>
</comment>
<evidence type="ECO:0000256" key="6">
    <source>
        <dbReference type="ARBA" id="ARBA00023002"/>
    </source>
</evidence>
<dbReference type="PROSITE" id="PS00197">
    <property type="entry name" value="2FE2S_FER_1"/>
    <property type="match status" value="1"/>
</dbReference>
<keyword evidence="5" id="KW-0274">FAD</keyword>
<dbReference type="PRINTS" id="PR00409">
    <property type="entry name" value="PHDIOXRDTASE"/>
</dbReference>
<name>A0A2S3VR30_9PSED</name>
<proteinExistence type="predicted"/>
<comment type="cofactor">
    <cofactor evidence="9">
        <name>[2Fe-2S] cluster</name>
        <dbReference type="ChEBI" id="CHEBI:190135"/>
    </cofactor>
</comment>